<name>A0A7D4UDS0_9MICO</name>
<sequence length="285" mass="31627">MRSLQARGTSPNTQKAYHSDLRDFLGFLSDRKLSLDLNACREWLFVLSDNGATKSTMARKASALRAFTAYLTEQGALETDPGLRLRSPKLERNLPKVASELSVGEVLERLENLASTDDPSAIRDWLVFELLYATGMRVSELAGLNLADFDFSRRLVLVTGKGDKQRMLPYGQKAQDALERWLQLGRKKFWIPKAGDALLVSSRGSRVGVRQLYSVVAEQLASTSTGQAGPHTLRHSAATHLLDHGMDLRAVQEILGHASLGTTQIYTHVSVERLKKSFEQAHPRA</sequence>
<dbReference type="GO" id="GO:0009037">
    <property type="term" value="F:tyrosine-based site-specific recombinase activity"/>
    <property type="evidence" value="ECO:0007669"/>
    <property type="project" value="UniProtKB-UniRule"/>
</dbReference>
<comment type="function">
    <text evidence="9">Site-specific tyrosine recombinase, which acts by catalyzing the cutting and rejoining of the recombining DNA molecules. The XerC-XerD complex is essential to convert dimers of the bacterial chromosome into monomers to permit their segregation at cell division. It also contributes to the segregational stability of plasmids.</text>
</comment>
<evidence type="ECO:0000256" key="4">
    <source>
        <dbReference type="ARBA" id="ARBA00022829"/>
    </source>
</evidence>
<dbReference type="GO" id="GO:0006313">
    <property type="term" value="P:DNA transposition"/>
    <property type="evidence" value="ECO:0007669"/>
    <property type="project" value="UniProtKB-UniRule"/>
</dbReference>
<dbReference type="HAMAP" id="MF_01808">
    <property type="entry name" value="Recomb_XerC_XerD"/>
    <property type="match status" value="1"/>
</dbReference>
<dbReference type="InterPro" id="IPR050090">
    <property type="entry name" value="Tyrosine_recombinase_XerCD"/>
</dbReference>
<dbReference type="InterPro" id="IPR044068">
    <property type="entry name" value="CB"/>
</dbReference>
<evidence type="ECO:0000259" key="10">
    <source>
        <dbReference type="PROSITE" id="PS51898"/>
    </source>
</evidence>
<dbReference type="InterPro" id="IPR010998">
    <property type="entry name" value="Integrase_recombinase_N"/>
</dbReference>
<accession>A0A7D4UDS0</accession>
<evidence type="ECO:0000256" key="9">
    <source>
        <dbReference type="HAMAP-Rule" id="MF_01808"/>
    </source>
</evidence>
<keyword evidence="4 9" id="KW-0159">Chromosome partition</keyword>
<keyword evidence="13" id="KW-1185">Reference proteome</keyword>
<feature type="domain" description="Tyr recombinase" evidence="10">
    <location>
        <begin position="96"/>
        <end position="279"/>
    </location>
</feature>
<dbReference type="PROSITE" id="PS51898">
    <property type="entry name" value="TYR_RECOMBINASE"/>
    <property type="match status" value="1"/>
</dbReference>
<dbReference type="AlphaFoldDB" id="A0A7D4UDS0"/>
<dbReference type="PANTHER" id="PTHR30349">
    <property type="entry name" value="PHAGE INTEGRASE-RELATED"/>
    <property type="match status" value="1"/>
</dbReference>
<gene>
    <name evidence="9" type="primary">xerC</name>
    <name evidence="12" type="ORF">HRU87_02450</name>
</gene>
<protein>
    <recommendedName>
        <fullName evidence="9">Tyrosine recombinase XerC</fullName>
    </recommendedName>
</protein>
<dbReference type="GO" id="GO:0051301">
    <property type="term" value="P:cell division"/>
    <property type="evidence" value="ECO:0007669"/>
    <property type="project" value="UniProtKB-KW"/>
</dbReference>
<feature type="active site" evidence="9">
    <location>
        <position position="137"/>
    </location>
</feature>
<proteinExistence type="inferred from homology"/>
<comment type="subcellular location">
    <subcellularLocation>
        <location evidence="1 9">Cytoplasm</location>
    </subcellularLocation>
</comment>
<keyword evidence="7 9" id="KW-0233">DNA recombination</keyword>
<evidence type="ECO:0000256" key="1">
    <source>
        <dbReference type="ARBA" id="ARBA00004496"/>
    </source>
</evidence>
<evidence type="ECO:0000256" key="8">
    <source>
        <dbReference type="ARBA" id="ARBA00023306"/>
    </source>
</evidence>
<comment type="subunit">
    <text evidence="9">Forms a cyclic heterotetrameric complex composed of two molecules of XerC and two molecules of XerD.</text>
</comment>
<dbReference type="InterPro" id="IPR011010">
    <property type="entry name" value="DNA_brk_join_enz"/>
</dbReference>
<dbReference type="KEGG" id="aqg:HRU87_02450"/>
<evidence type="ECO:0000256" key="6">
    <source>
        <dbReference type="ARBA" id="ARBA00023125"/>
    </source>
</evidence>
<dbReference type="GO" id="GO:0003677">
    <property type="term" value="F:DNA binding"/>
    <property type="evidence" value="ECO:0007669"/>
    <property type="project" value="UniProtKB-UniRule"/>
</dbReference>
<dbReference type="GO" id="GO:0005737">
    <property type="term" value="C:cytoplasm"/>
    <property type="evidence" value="ECO:0007669"/>
    <property type="project" value="UniProtKB-SubCell"/>
</dbReference>
<dbReference type="PANTHER" id="PTHR30349:SF77">
    <property type="entry name" value="TYROSINE RECOMBINASE XERC"/>
    <property type="match status" value="1"/>
</dbReference>
<dbReference type="PROSITE" id="PS51900">
    <property type="entry name" value="CB"/>
    <property type="match status" value="1"/>
</dbReference>
<evidence type="ECO:0000256" key="3">
    <source>
        <dbReference type="ARBA" id="ARBA00022618"/>
    </source>
</evidence>
<keyword evidence="6 9" id="KW-0238">DNA-binding</keyword>
<feature type="active site" evidence="9">
    <location>
        <position position="161"/>
    </location>
</feature>
<evidence type="ECO:0000256" key="2">
    <source>
        <dbReference type="ARBA" id="ARBA00022490"/>
    </source>
</evidence>
<evidence type="ECO:0000256" key="7">
    <source>
        <dbReference type="ARBA" id="ARBA00023172"/>
    </source>
</evidence>
<dbReference type="Gene3D" id="1.10.150.130">
    <property type="match status" value="1"/>
</dbReference>
<evidence type="ECO:0000313" key="13">
    <source>
        <dbReference type="Proteomes" id="UP000501003"/>
    </source>
</evidence>
<dbReference type="CDD" id="cd00798">
    <property type="entry name" value="INT_XerDC_C"/>
    <property type="match status" value="1"/>
</dbReference>
<dbReference type="Pfam" id="PF02899">
    <property type="entry name" value="Phage_int_SAM_1"/>
    <property type="match status" value="1"/>
</dbReference>
<dbReference type="InterPro" id="IPR002104">
    <property type="entry name" value="Integrase_catalytic"/>
</dbReference>
<keyword evidence="3 9" id="KW-0132">Cell division</keyword>
<dbReference type="InterPro" id="IPR023009">
    <property type="entry name" value="Tyrosine_recombinase_XerC/XerD"/>
</dbReference>
<dbReference type="InterPro" id="IPR004107">
    <property type="entry name" value="Integrase_SAM-like_N"/>
</dbReference>
<dbReference type="SUPFAM" id="SSF56349">
    <property type="entry name" value="DNA breaking-rejoining enzymes"/>
    <property type="match status" value="1"/>
</dbReference>
<evidence type="ECO:0000313" key="12">
    <source>
        <dbReference type="EMBL" id="QKJ25934.1"/>
    </source>
</evidence>
<dbReference type="EMBL" id="CP054056">
    <property type="protein sequence ID" value="QKJ25934.1"/>
    <property type="molecule type" value="Genomic_DNA"/>
</dbReference>
<reference evidence="12 13" key="1">
    <citation type="submission" date="2020-05" db="EMBL/GenBank/DDBJ databases">
        <title>Aquirufa sp. strain 15G-AUS-rot a new Aquirufa species.</title>
        <authorList>
            <person name="Pitt A."/>
            <person name="Hahn M.W."/>
        </authorList>
    </citation>
    <scope>NUCLEOTIDE SEQUENCE [LARGE SCALE GENOMIC DNA]</scope>
    <source>
        <strain evidence="12 13">15G-AUS-rot</strain>
    </source>
</reference>
<dbReference type="Proteomes" id="UP000501003">
    <property type="component" value="Chromosome"/>
</dbReference>
<dbReference type="Gene3D" id="1.10.443.10">
    <property type="entry name" value="Intergrase catalytic core"/>
    <property type="match status" value="1"/>
</dbReference>
<evidence type="ECO:0000259" key="11">
    <source>
        <dbReference type="PROSITE" id="PS51900"/>
    </source>
</evidence>
<feature type="active site" evidence="9">
    <location>
        <position position="257"/>
    </location>
</feature>
<dbReference type="InterPro" id="IPR013762">
    <property type="entry name" value="Integrase-like_cat_sf"/>
</dbReference>
<organism evidence="12 13">
    <name type="scientific">Aquiluna borgnonia</name>
    <dbReference type="NCBI Taxonomy" id="2499157"/>
    <lineage>
        <taxon>Bacteria</taxon>
        <taxon>Bacillati</taxon>
        <taxon>Actinomycetota</taxon>
        <taxon>Actinomycetes</taxon>
        <taxon>Micrococcales</taxon>
        <taxon>Microbacteriaceae</taxon>
        <taxon>Luna cluster</taxon>
        <taxon>Luna-1 subcluster</taxon>
        <taxon>Aquiluna</taxon>
    </lineage>
</organism>
<feature type="active site" evidence="9">
    <location>
        <position position="231"/>
    </location>
</feature>
<comment type="similarity">
    <text evidence="9">Belongs to the 'phage' integrase family. XerC subfamily.</text>
</comment>
<dbReference type="GO" id="GO:0007059">
    <property type="term" value="P:chromosome segregation"/>
    <property type="evidence" value="ECO:0007669"/>
    <property type="project" value="UniProtKB-UniRule"/>
</dbReference>
<dbReference type="Pfam" id="PF00589">
    <property type="entry name" value="Phage_integrase"/>
    <property type="match status" value="1"/>
</dbReference>
<feature type="active site" description="O-(3'-phospho-DNA)-tyrosine intermediate" evidence="9">
    <location>
        <position position="266"/>
    </location>
</feature>
<keyword evidence="2 9" id="KW-0963">Cytoplasm</keyword>
<feature type="domain" description="Core-binding (CB)" evidence="11">
    <location>
        <begin position="1"/>
        <end position="72"/>
    </location>
</feature>
<feature type="active site" evidence="9">
    <location>
        <position position="234"/>
    </location>
</feature>
<keyword evidence="5 9" id="KW-0229">DNA integration</keyword>
<keyword evidence="8 9" id="KW-0131">Cell cycle</keyword>
<evidence type="ECO:0000256" key="5">
    <source>
        <dbReference type="ARBA" id="ARBA00022908"/>
    </source>
</evidence>